<feature type="active site" description="Proton donor/acceptor" evidence="9">
    <location>
        <position position="344"/>
    </location>
</feature>
<organism evidence="13 14">
    <name type="scientific">Trichinella nelsoni</name>
    <dbReference type="NCBI Taxonomy" id="6336"/>
    <lineage>
        <taxon>Eukaryota</taxon>
        <taxon>Metazoa</taxon>
        <taxon>Ecdysozoa</taxon>
        <taxon>Nematoda</taxon>
        <taxon>Enoplea</taxon>
        <taxon>Dorylaimia</taxon>
        <taxon>Trichinellida</taxon>
        <taxon>Trichinellidae</taxon>
        <taxon>Trichinella</taxon>
    </lineage>
</organism>
<evidence type="ECO:0000256" key="6">
    <source>
        <dbReference type="ARBA" id="ARBA00022801"/>
    </source>
</evidence>
<dbReference type="PANTHER" id="PTHR11532">
    <property type="entry name" value="PROTEASE M14 CARBOXYPEPTIDASE"/>
    <property type="match status" value="1"/>
</dbReference>
<keyword evidence="14" id="KW-1185">Reference proteome</keyword>
<comment type="cofactor">
    <cofactor evidence="1">
        <name>Zn(2+)</name>
        <dbReference type="ChEBI" id="CHEBI:29105"/>
    </cofactor>
</comment>
<dbReference type="GO" id="GO:0008270">
    <property type="term" value="F:zinc ion binding"/>
    <property type="evidence" value="ECO:0007669"/>
    <property type="project" value="InterPro"/>
</dbReference>
<evidence type="ECO:0000256" key="7">
    <source>
        <dbReference type="ARBA" id="ARBA00022833"/>
    </source>
</evidence>
<dbReference type="GO" id="GO:0016485">
    <property type="term" value="P:protein processing"/>
    <property type="evidence" value="ECO:0007669"/>
    <property type="project" value="TreeGrafter"/>
</dbReference>
<dbReference type="InterPro" id="IPR057247">
    <property type="entry name" value="CARBOXYPEPT_ZN_2"/>
</dbReference>
<keyword evidence="5" id="KW-0479">Metal-binding</keyword>
<dbReference type="Gene3D" id="2.60.40.1120">
    <property type="entry name" value="Carboxypeptidase-like, regulatory domain"/>
    <property type="match status" value="1"/>
</dbReference>
<dbReference type="PRINTS" id="PR00765">
    <property type="entry name" value="CRBOXYPTASEA"/>
</dbReference>
<dbReference type="CDD" id="cd11308">
    <property type="entry name" value="Peptidase_M14NE-CP-C_like"/>
    <property type="match status" value="1"/>
</dbReference>
<dbReference type="PROSITE" id="PS00133">
    <property type="entry name" value="CARBOXYPEPT_ZN_2"/>
    <property type="match status" value="1"/>
</dbReference>
<dbReference type="InterPro" id="IPR050753">
    <property type="entry name" value="Peptidase_M14_domain"/>
</dbReference>
<dbReference type="Gene3D" id="3.40.630.10">
    <property type="entry name" value="Zn peptidases"/>
    <property type="match status" value="1"/>
</dbReference>
<feature type="signal peptide" evidence="11">
    <location>
        <begin position="1"/>
        <end position="20"/>
    </location>
</feature>
<keyword evidence="11" id="KW-0732">Signal</keyword>
<dbReference type="AlphaFoldDB" id="A0A0V0SEI7"/>
<comment type="caution">
    <text evidence="13">The sequence shown here is derived from an EMBL/GenBank/DDBJ whole genome shotgun (WGS) entry which is preliminary data.</text>
</comment>
<evidence type="ECO:0000256" key="11">
    <source>
        <dbReference type="SAM" id="SignalP"/>
    </source>
</evidence>
<reference evidence="13 14" key="1">
    <citation type="submission" date="2015-01" db="EMBL/GenBank/DDBJ databases">
        <title>Evolution of Trichinella species and genotypes.</title>
        <authorList>
            <person name="Korhonen P.K."/>
            <person name="Edoardo P."/>
            <person name="Giuseppe L.R."/>
            <person name="Gasser R.B."/>
        </authorList>
    </citation>
    <scope>NUCLEOTIDE SEQUENCE [LARGE SCALE GENOMIC DNA]</scope>
    <source>
        <strain evidence="13">ISS37</strain>
    </source>
</reference>
<dbReference type="EMBL" id="JYDL01000014">
    <property type="protein sequence ID" value="KRX25027.1"/>
    <property type="molecule type" value="Genomic_DNA"/>
</dbReference>
<comment type="similarity">
    <text evidence="2 9">Belongs to the peptidase M14 family.</text>
</comment>
<keyword evidence="6" id="KW-0378">Hydrolase</keyword>
<dbReference type="GO" id="GO:0004181">
    <property type="term" value="F:metallocarboxypeptidase activity"/>
    <property type="evidence" value="ECO:0007669"/>
    <property type="project" value="InterPro"/>
</dbReference>
<proteinExistence type="inferred from homology"/>
<dbReference type="Pfam" id="PF00246">
    <property type="entry name" value="Peptidase_M14"/>
    <property type="match status" value="1"/>
</dbReference>
<sequence>MIQEQFFFIILFSLFAAIHSKLKFSSNKPAEFIFNFQHFEKKHEKSEDLYNNVKYFTHTGSKIFIGKFKEPTDFRHHHYDDLVQWMHRFSIKFPKITHLYSIGQSVEGRELLVMAISDFPKIHEPGEPEFKYIGNMHGNEVVGRECLLYLIHVLCENYGENSFITHLIDNTRIHIMPSMNPDGYENAVEANCHPGDIMDYTGRNNSNNVDLNRNFPCRFPHLCQDAAPMQPEVKAVINWSHRIPFVLSANLHGGSTIVNYPYDDNVNNLSQDTPAPDVAVFKTIGYSYARAHPNMWMSGYRCGFQGYGQYMPDGLINGAVWYPLSGGMQDWNYLHTNNFELTIEMNCYKYPFASTLQNYWNDHKYSLLLFINEVHSSLSGFVVDSSGSPLSGATIFVQGIEHNVTSNKDGDYWRLLTPGKAYEVAAIHPDYKPEWHSISLKRNKPTFLNFTLYPYDSLSTKQKQFPSSVANSSTFLENYSNESLIFTEITNCILPTNFISFVNETTKNIEKYTFNFDITEGAEVHPKLKKKLAIIFFQNHSEIFSGDLIFSRFIKDLCNEKFDFTPNPSPSMIQMTRLNLKNISSTEIMRVMQLLASDESIHLIILLHDFANQAIISNKAAIMLANNKLITHVSAFLMDYTNHASEIGCFLTTDTHLIDKILPNKIMENFPMVILGIQASQCSKVLPALPFEFVDKFYPGMKNLLTAFVAVEWQGFYGKFESSPFSSHPVLKLRRLFTHQIIVAPLNETYIFPVPSGVYDIQVSDSSEKIYYSTTKYVPPSLWIEMDLLSLTMDRHTTASLRLTIRVSEICPTAVHVKDFKSGFHKNIFKSGEGPIRITWISVDNFGQEMLINLMKYFCSFSNDFMPNEIMKNFTMYFVFYSSDKENCKATPDFKAFVKDISSSKTFINESSICIYIGGGGYKAYYSKFLASESENDWIEVLSKSIIEPFLIKMNSFELTDMQCSSSESQGRKTVEMEPTTLKVQDANNGILTCSFCFMLQIACCNDTLNTDLWFENIDYLKEFLKRASQGIQGRIVSNKAYKNDVYYNLTTVKISNTTRNLMQIDFFMEEDSSNVKIFIFGALLLTIGIIAAFVYYNYSRKMHAMSPYGYRNNGPSCPCCTLYLLITKSNHHQFLLSL</sequence>
<protein>
    <submittedName>
        <fullName evidence="13">Carboxypeptidase-like protein</fullName>
    </submittedName>
</protein>
<dbReference type="SMART" id="SM00631">
    <property type="entry name" value="Zn_pept"/>
    <property type="match status" value="1"/>
</dbReference>
<evidence type="ECO:0000256" key="10">
    <source>
        <dbReference type="SAM" id="Phobius"/>
    </source>
</evidence>
<keyword evidence="7" id="KW-0862">Zinc</keyword>
<keyword evidence="3 13" id="KW-0121">Carboxypeptidase</keyword>
<keyword evidence="4" id="KW-0645">Protease</keyword>
<feature type="transmembrane region" description="Helical" evidence="10">
    <location>
        <begin position="1078"/>
        <end position="1099"/>
    </location>
</feature>
<dbReference type="STRING" id="6336.A0A0V0SEI7"/>
<evidence type="ECO:0000256" key="3">
    <source>
        <dbReference type="ARBA" id="ARBA00022645"/>
    </source>
</evidence>
<dbReference type="Pfam" id="PF13620">
    <property type="entry name" value="CarboxypepD_reg"/>
    <property type="match status" value="1"/>
</dbReference>
<evidence type="ECO:0000256" key="4">
    <source>
        <dbReference type="ARBA" id="ARBA00022670"/>
    </source>
</evidence>
<dbReference type="PANTHER" id="PTHR11532:SF73">
    <property type="entry name" value="CARBOXYPEPTIDASE D"/>
    <property type="match status" value="1"/>
</dbReference>
<accession>A0A0V0SEI7</accession>
<dbReference type="GO" id="GO:0005615">
    <property type="term" value="C:extracellular space"/>
    <property type="evidence" value="ECO:0007669"/>
    <property type="project" value="TreeGrafter"/>
</dbReference>
<dbReference type="PROSITE" id="PS52035">
    <property type="entry name" value="PEPTIDASE_M14"/>
    <property type="match status" value="1"/>
</dbReference>
<evidence type="ECO:0000256" key="1">
    <source>
        <dbReference type="ARBA" id="ARBA00001947"/>
    </source>
</evidence>
<dbReference type="InterPro" id="IPR000834">
    <property type="entry name" value="Peptidase_M14"/>
</dbReference>
<dbReference type="SUPFAM" id="SSF53187">
    <property type="entry name" value="Zn-dependent exopeptidases"/>
    <property type="match status" value="1"/>
</dbReference>
<evidence type="ECO:0000256" key="2">
    <source>
        <dbReference type="ARBA" id="ARBA00005988"/>
    </source>
</evidence>
<dbReference type="CDD" id="cd03858">
    <property type="entry name" value="M14_CP_N-E_like"/>
    <property type="match status" value="1"/>
</dbReference>
<dbReference type="SUPFAM" id="SSF49464">
    <property type="entry name" value="Carboxypeptidase regulatory domain-like"/>
    <property type="match status" value="1"/>
</dbReference>
<keyword evidence="10" id="KW-0812">Transmembrane</keyword>
<dbReference type="PROSITE" id="PS00132">
    <property type="entry name" value="CARBOXYPEPT_ZN_1"/>
    <property type="match status" value="1"/>
</dbReference>
<dbReference type="FunFam" id="3.40.630.10:FF:000020">
    <property type="entry name" value="Carboxypeptidase D"/>
    <property type="match status" value="1"/>
</dbReference>
<dbReference type="Proteomes" id="UP000054630">
    <property type="component" value="Unassembled WGS sequence"/>
</dbReference>
<gene>
    <name evidence="13" type="primary">CPN1</name>
    <name evidence="13" type="ORF">T07_3431</name>
</gene>
<evidence type="ECO:0000256" key="5">
    <source>
        <dbReference type="ARBA" id="ARBA00022723"/>
    </source>
</evidence>
<evidence type="ECO:0000256" key="9">
    <source>
        <dbReference type="PROSITE-ProRule" id="PRU01379"/>
    </source>
</evidence>
<keyword evidence="10" id="KW-0472">Membrane</keyword>
<dbReference type="InterPro" id="IPR008969">
    <property type="entry name" value="CarboxyPept-like_regulatory"/>
</dbReference>
<evidence type="ECO:0000313" key="13">
    <source>
        <dbReference type="EMBL" id="KRX25027.1"/>
    </source>
</evidence>
<name>A0A0V0SEI7_9BILA</name>
<dbReference type="GO" id="GO:0006518">
    <property type="term" value="P:peptide metabolic process"/>
    <property type="evidence" value="ECO:0007669"/>
    <property type="project" value="TreeGrafter"/>
</dbReference>
<evidence type="ECO:0000256" key="8">
    <source>
        <dbReference type="ARBA" id="ARBA00023180"/>
    </source>
</evidence>
<feature type="domain" description="Peptidase M14" evidence="12">
    <location>
        <begin position="75"/>
        <end position="374"/>
    </location>
</feature>
<dbReference type="InterPro" id="IPR057246">
    <property type="entry name" value="CARBOXYPEPT_ZN_1"/>
</dbReference>
<feature type="chain" id="PRO_5006868544" evidence="11">
    <location>
        <begin position="21"/>
        <end position="1139"/>
    </location>
</feature>
<evidence type="ECO:0000313" key="14">
    <source>
        <dbReference type="Proteomes" id="UP000054630"/>
    </source>
</evidence>
<dbReference type="OrthoDB" id="10249045at2759"/>
<keyword evidence="10" id="KW-1133">Transmembrane helix</keyword>
<evidence type="ECO:0000259" key="12">
    <source>
        <dbReference type="PROSITE" id="PS52035"/>
    </source>
</evidence>
<keyword evidence="8" id="KW-0325">Glycoprotein</keyword>